<evidence type="ECO:0000313" key="5">
    <source>
        <dbReference type="Proteomes" id="UP000822142"/>
    </source>
</evidence>
<dbReference type="Pfam" id="PF02518">
    <property type="entry name" value="HATPase_c"/>
    <property type="match status" value="1"/>
</dbReference>
<gene>
    <name evidence="4" type="ORF">G5A70_07715</name>
</gene>
<dbReference type="RefSeq" id="WP_173749090.1">
    <property type="nucleotide sequence ID" value="NZ_JAAITA010000008.1"/>
</dbReference>
<dbReference type="EMBL" id="JAAITA010000008">
    <property type="protein sequence ID" value="NSJ86062.1"/>
    <property type="molecule type" value="Genomic_DNA"/>
</dbReference>
<dbReference type="Gene3D" id="3.30.565.10">
    <property type="entry name" value="Histidine kinase-like ATPase, C-terminal domain"/>
    <property type="match status" value="1"/>
</dbReference>
<feature type="domain" description="Histidine kinase/HSP90-like ATPase" evidence="2">
    <location>
        <begin position="482"/>
        <end position="585"/>
    </location>
</feature>
<evidence type="ECO:0000259" key="2">
    <source>
        <dbReference type="Pfam" id="PF02518"/>
    </source>
</evidence>
<dbReference type="PANTHER" id="PTHR34220">
    <property type="entry name" value="SENSOR HISTIDINE KINASE YPDA"/>
    <property type="match status" value="1"/>
</dbReference>
<dbReference type="InterPro" id="IPR036890">
    <property type="entry name" value="HATPase_C_sf"/>
</dbReference>
<dbReference type="InterPro" id="IPR050640">
    <property type="entry name" value="Bact_2-comp_sensor_kinase"/>
</dbReference>
<keyword evidence="4" id="KW-0418">Kinase</keyword>
<feature type="domain" description="Signal transduction histidine kinase internal region" evidence="3">
    <location>
        <begin position="380"/>
        <end position="459"/>
    </location>
</feature>
<proteinExistence type="predicted"/>
<dbReference type="PANTHER" id="PTHR34220:SF7">
    <property type="entry name" value="SENSOR HISTIDINE KINASE YPDA"/>
    <property type="match status" value="1"/>
</dbReference>
<evidence type="ECO:0000259" key="3">
    <source>
        <dbReference type="Pfam" id="PF06580"/>
    </source>
</evidence>
<accession>A0ABX2IA89</accession>
<protein>
    <submittedName>
        <fullName evidence="4">Sensor histidine kinase</fullName>
    </submittedName>
</protein>
<dbReference type="Pfam" id="PF06580">
    <property type="entry name" value="His_kinase"/>
    <property type="match status" value="1"/>
</dbReference>
<comment type="caution">
    <text evidence="4">The sequence shown here is derived from an EMBL/GenBank/DDBJ whole genome shotgun (WGS) entry which is preliminary data.</text>
</comment>
<reference evidence="4 5" key="1">
    <citation type="journal article" date="2020" name="Cell Host Microbe">
        <title>Functional and Genomic Variation between Human-Derived Isolates of Lachnospiraceae Reveals Inter- and Intra-Species Diversity.</title>
        <authorList>
            <person name="Sorbara M.T."/>
            <person name="Littmann E.R."/>
            <person name="Fontana E."/>
            <person name="Moody T.U."/>
            <person name="Kohout C.E."/>
            <person name="Gjonbalaj M."/>
            <person name="Eaton V."/>
            <person name="Seok R."/>
            <person name="Leiner I.M."/>
            <person name="Pamer E.G."/>
        </authorList>
    </citation>
    <scope>NUCLEOTIDE SEQUENCE [LARGE SCALE GENOMIC DNA]</scope>
    <source>
        <strain evidence="4 5">MSK.15.26</strain>
    </source>
</reference>
<name>A0ABX2IA89_BLAHA</name>
<keyword evidence="4" id="KW-0808">Transferase</keyword>
<dbReference type="SUPFAM" id="SSF55874">
    <property type="entry name" value="ATPase domain of HSP90 chaperone/DNA topoisomerase II/histidine kinase"/>
    <property type="match status" value="1"/>
</dbReference>
<dbReference type="InterPro" id="IPR010559">
    <property type="entry name" value="Sig_transdc_His_kin_internal"/>
</dbReference>
<evidence type="ECO:0000313" key="4">
    <source>
        <dbReference type="EMBL" id="NSJ86062.1"/>
    </source>
</evidence>
<keyword evidence="1" id="KW-0812">Transmembrane</keyword>
<feature type="transmembrane region" description="Helical" evidence="1">
    <location>
        <begin position="21"/>
        <end position="45"/>
    </location>
</feature>
<keyword evidence="1" id="KW-0472">Membrane</keyword>
<keyword evidence="1" id="KW-1133">Transmembrane helix</keyword>
<keyword evidence="5" id="KW-1185">Reference proteome</keyword>
<dbReference type="InterPro" id="IPR003594">
    <property type="entry name" value="HATPase_dom"/>
</dbReference>
<evidence type="ECO:0000256" key="1">
    <source>
        <dbReference type="SAM" id="Phobius"/>
    </source>
</evidence>
<sequence>MKKIIEKLDVYLNNIKIKKKIFLLYFYCIMIPLVVTDTVICGMFIHDEEEGRKTRLKNMVKSVEYMLSGDADKAAALSENIYFNKYINEFLNQEFSSGLDYYNQYQELLKDSLFESSLGTSNVVITMYTDNPTVVNGGKFWKMESITNESWYQEFTQSQQEMQMYFYYDNSQITKFASIRKVSFVRKLNRYKRDPYEKLLKIDLDYVGINENLVQSNYEDEVYVCDGEKIIFSNRYDMNTQQDFEKITDVRRKEEYVEEFSLFGQELEIYAVPQEDSFFRGIYRHWPAIALLISLNILIPYAMLRPLRRTFTDRLEFLNKTLSYRNQGKLEEIQGIQGTDEIAFLMRNYNSMVQENNHLIETVYKSRLKQQEINIARQKAELLALHGQINPHFLFNVLENIRMRSVLKQEYETAEMIEQLSIMERQYVEWGTDLLTIQEESQFVESYLKLQKYRFGSRLSYSIEIQQECSGYKIPKLSLVTFVENACVHGIEDKAAHCWIFVKVFTKQEYLYMEIEDTGSGISEAYLSTLRDRMEHASIEMLKQSGRVGVVNACLRLKMFTDGNVKFTLESEENVGTIVTISVPVQFLNREAEKDAKSSDC</sequence>
<dbReference type="Proteomes" id="UP000822142">
    <property type="component" value="Unassembled WGS sequence"/>
</dbReference>
<organism evidence="4 5">
    <name type="scientific">Blautia hansenii</name>
    <name type="common">Ruminococcus hansenii</name>
    <dbReference type="NCBI Taxonomy" id="1322"/>
    <lineage>
        <taxon>Bacteria</taxon>
        <taxon>Bacillati</taxon>
        <taxon>Bacillota</taxon>
        <taxon>Clostridia</taxon>
        <taxon>Lachnospirales</taxon>
        <taxon>Lachnospiraceae</taxon>
        <taxon>Blautia</taxon>
    </lineage>
</organism>
<dbReference type="GO" id="GO:0016301">
    <property type="term" value="F:kinase activity"/>
    <property type="evidence" value="ECO:0007669"/>
    <property type="project" value="UniProtKB-KW"/>
</dbReference>